<dbReference type="EMBL" id="QRCT01000034">
    <property type="protein sequence ID" value="RDU22992.1"/>
    <property type="molecule type" value="Genomic_DNA"/>
</dbReference>
<evidence type="ECO:0000313" key="2">
    <source>
        <dbReference type="EMBL" id="RDU22992.1"/>
    </source>
</evidence>
<dbReference type="InterPro" id="IPR009875">
    <property type="entry name" value="PilZ_domain"/>
</dbReference>
<reference evidence="2 3" key="1">
    <citation type="submission" date="2018-07" db="EMBL/GenBank/DDBJ databases">
        <title>Anaerosacharophilus polymeroproducens gen. nov. sp. nov., an anaerobic bacterium isolated from salt field.</title>
        <authorList>
            <person name="Kim W."/>
            <person name="Yang S.-H."/>
            <person name="Oh J."/>
            <person name="Lee J.-H."/>
            <person name="Kwon K.K."/>
        </authorList>
    </citation>
    <scope>NUCLEOTIDE SEQUENCE [LARGE SCALE GENOMIC DNA]</scope>
    <source>
        <strain evidence="2 3">MCWD5</strain>
    </source>
</reference>
<dbReference type="Pfam" id="PF07238">
    <property type="entry name" value="PilZ"/>
    <property type="match status" value="1"/>
</dbReference>
<feature type="domain" description="PilZ" evidence="1">
    <location>
        <begin position="4"/>
        <end position="101"/>
    </location>
</feature>
<proteinExistence type="predicted"/>
<dbReference type="RefSeq" id="WP_115482334.1">
    <property type="nucleotide sequence ID" value="NZ_QRCT01000034.1"/>
</dbReference>
<dbReference type="Gene3D" id="2.40.10.220">
    <property type="entry name" value="predicted glycosyltransferase like domains"/>
    <property type="match status" value="1"/>
</dbReference>
<organism evidence="2 3">
    <name type="scientific">Anaerosacchariphilus polymeriproducens</name>
    <dbReference type="NCBI Taxonomy" id="1812858"/>
    <lineage>
        <taxon>Bacteria</taxon>
        <taxon>Bacillati</taxon>
        <taxon>Bacillota</taxon>
        <taxon>Clostridia</taxon>
        <taxon>Lachnospirales</taxon>
        <taxon>Lachnospiraceae</taxon>
        <taxon>Anaerosacchariphilus</taxon>
    </lineage>
</organism>
<dbReference type="SUPFAM" id="SSF141371">
    <property type="entry name" value="PilZ domain-like"/>
    <property type="match status" value="1"/>
</dbReference>
<name>A0A371ATW9_9FIRM</name>
<dbReference type="OrthoDB" id="2048971at2"/>
<gene>
    <name evidence="2" type="ORF">DWV06_11530</name>
</gene>
<dbReference type="GO" id="GO:0035438">
    <property type="term" value="F:cyclic-di-GMP binding"/>
    <property type="evidence" value="ECO:0007669"/>
    <property type="project" value="InterPro"/>
</dbReference>
<protein>
    <submittedName>
        <fullName evidence="2">PilZ domain-containing protein</fullName>
    </submittedName>
</protein>
<dbReference type="AlphaFoldDB" id="A0A371ATW9"/>
<accession>A0A371ATW9</accession>
<evidence type="ECO:0000259" key="1">
    <source>
        <dbReference type="Pfam" id="PF07238"/>
    </source>
</evidence>
<keyword evidence="3" id="KW-1185">Reference proteome</keyword>
<comment type="caution">
    <text evidence="2">The sequence shown here is derived from an EMBL/GenBank/DDBJ whole genome shotgun (WGS) entry which is preliminary data.</text>
</comment>
<evidence type="ECO:0000313" key="3">
    <source>
        <dbReference type="Proteomes" id="UP000255036"/>
    </source>
</evidence>
<dbReference type="Proteomes" id="UP000255036">
    <property type="component" value="Unassembled WGS sequence"/>
</dbReference>
<sequence>MKEERRRHKRLDLDVKIELEKLDEGGVTTVKYIKADVSDLSRSGMGFKSNYKLDVGTFYDTQIQIWTKEVIDAVIEIVRCEEKENNIYQYGACFVGMTETDTLKIDIYQLFNEE</sequence>